<dbReference type="InterPro" id="IPR011006">
    <property type="entry name" value="CheY-like_superfamily"/>
</dbReference>
<evidence type="ECO:0000256" key="3">
    <source>
        <dbReference type="ARBA" id="ARBA00023012"/>
    </source>
</evidence>
<dbReference type="CDD" id="cd17574">
    <property type="entry name" value="REC_OmpR"/>
    <property type="match status" value="1"/>
</dbReference>
<gene>
    <name evidence="12" type="ORF">Ctaglu_17370</name>
</gene>
<dbReference type="Gene3D" id="3.40.50.2300">
    <property type="match status" value="1"/>
</dbReference>
<evidence type="ECO:0000256" key="8">
    <source>
        <dbReference type="PROSITE-ProRule" id="PRU00169"/>
    </source>
</evidence>
<accession>A0A401UKN4</accession>
<dbReference type="Gene3D" id="1.10.10.10">
    <property type="entry name" value="Winged helix-like DNA-binding domain superfamily/Winged helix DNA-binding domain"/>
    <property type="match status" value="1"/>
</dbReference>
<protein>
    <recommendedName>
        <fullName evidence="1">Stage 0 sporulation protein A homolog</fullName>
    </recommendedName>
</protein>
<feature type="domain" description="OmpR/PhoB-type" evidence="11">
    <location>
        <begin position="135"/>
        <end position="234"/>
    </location>
</feature>
<dbReference type="OrthoDB" id="1655504at2"/>
<dbReference type="RefSeq" id="WP_125000166.1">
    <property type="nucleotide sequence ID" value="NZ_BHYK01000008.1"/>
</dbReference>
<evidence type="ECO:0000256" key="4">
    <source>
        <dbReference type="ARBA" id="ARBA00023015"/>
    </source>
</evidence>
<dbReference type="GO" id="GO:0032993">
    <property type="term" value="C:protein-DNA complex"/>
    <property type="evidence" value="ECO:0007669"/>
    <property type="project" value="TreeGrafter"/>
</dbReference>
<dbReference type="FunFam" id="1.10.10.10:FF:000018">
    <property type="entry name" value="DNA-binding response regulator ResD"/>
    <property type="match status" value="1"/>
</dbReference>
<proteinExistence type="predicted"/>
<evidence type="ECO:0000256" key="6">
    <source>
        <dbReference type="ARBA" id="ARBA00023163"/>
    </source>
</evidence>
<feature type="DNA-binding region" description="OmpR/PhoB-type" evidence="9">
    <location>
        <begin position="135"/>
        <end position="234"/>
    </location>
</feature>
<evidence type="ECO:0000256" key="7">
    <source>
        <dbReference type="ARBA" id="ARBA00024867"/>
    </source>
</evidence>
<keyword evidence="13" id="KW-1185">Reference proteome</keyword>
<name>A0A401UKN4_9CLOT</name>
<dbReference type="PROSITE" id="PS51755">
    <property type="entry name" value="OMPR_PHOB"/>
    <property type="match status" value="1"/>
</dbReference>
<evidence type="ECO:0000256" key="5">
    <source>
        <dbReference type="ARBA" id="ARBA00023125"/>
    </source>
</evidence>
<dbReference type="GO" id="GO:0005829">
    <property type="term" value="C:cytosol"/>
    <property type="evidence" value="ECO:0007669"/>
    <property type="project" value="TreeGrafter"/>
</dbReference>
<keyword evidence="6" id="KW-0804">Transcription</keyword>
<dbReference type="PANTHER" id="PTHR48111">
    <property type="entry name" value="REGULATOR OF RPOS"/>
    <property type="match status" value="1"/>
</dbReference>
<evidence type="ECO:0000256" key="9">
    <source>
        <dbReference type="PROSITE-ProRule" id="PRU01091"/>
    </source>
</evidence>
<dbReference type="CDD" id="cd00383">
    <property type="entry name" value="trans_reg_C"/>
    <property type="match status" value="1"/>
</dbReference>
<dbReference type="AlphaFoldDB" id="A0A401UKN4"/>
<dbReference type="Gene3D" id="6.10.250.690">
    <property type="match status" value="1"/>
</dbReference>
<dbReference type="InterPro" id="IPR039420">
    <property type="entry name" value="WalR-like"/>
</dbReference>
<dbReference type="Pfam" id="PF00072">
    <property type="entry name" value="Response_reg"/>
    <property type="match status" value="1"/>
</dbReference>
<evidence type="ECO:0000259" key="10">
    <source>
        <dbReference type="PROSITE" id="PS50110"/>
    </source>
</evidence>
<dbReference type="PANTHER" id="PTHR48111:SF2">
    <property type="entry name" value="RESPONSE REGULATOR SAER"/>
    <property type="match status" value="1"/>
</dbReference>
<evidence type="ECO:0000256" key="1">
    <source>
        <dbReference type="ARBA" id="ARBA00018672"/>
    </source>
</evidence>
<dbReference type="SMART" id="SM00448">
    <property type="entry name" value="REC"/>
    <property type="match status" value="1"/>
</dbReference>
<feature type="domain" description="Response regulatory" evidence="10">
    <location>
        <begin position="6"/>
        <end position="119"/>
    </location>
</feature>
<evidence type="ECO:0000256" key="2">
    <source>
        <dbReference type="ARBA" id="ARBA00022553"/>
    </source>
</evidence>
<evidence type="ECO:0000313" key="13">
    <source>
        <dbReference type="Proteomes" id="UP000287872"/>
    </source>
</evidence>
<dbReference type="Proteomes" id="UP000287872">
    <property type="component" value="Unassembled WGS sequence"/>
</dbReference>
<dbReference type="GO" id="GO:0006355">
    <property type="term" value="P:regulation of DNA-templated transcription"/>
    <property type="evidence" value="ECO:0007669"/>
    <property type="project" value="InterPro"/>
</dbReference>
<dbReference type="SUPFAM" id="SSF52172">
    <property type="entry name" value="CheY-like"/>
    <property type="match status" value="1"/>
</dbReference>
<dbReference type="GO" id="GO:0000976">
    <property type="term" value="F:transcription cis-regulatory region binding"/>
    <property type="evidence" value="ECO:0007669"/>
    <property type="project" value="TreeGrafter"/>
</dbReference>
<organism evidence="12 13">
    <name type="scientific">Clostridium tagluense</name>
    <dbReference type="NCBI Taxonomy" id="360422"/>
    <lineage>
        <taxon>Bacteria</taxon>
        <taxon>Bacillati</taxon>
        <taxon>Bacillota</taxon>
        <taxon>Clostridia</taxon>
        <taxon>Eubacteriales</taxon>
        <taxon>Clostridiaceae</taxon>
        <taxon>Clostridium</taxon>
    </lineage>
</organism>
<keyword evidence="4" id="KW-0805">Transcription regulation</keyword>
<dbReference type="PROSITE" id="PS50110">
    <property type="entry name" value="RESPONSE_REGULATORY"/>
    <property type="match status" value="1"/>
</dbReference>
<keyword evidence="5 9" id="KW-0238">DNA-binding</keyword>
<dbReference type="EMBL" id="BHYK01000008">
    <property type="protein sequence ID" value="GCD10114.1"/>
    <property type="molecule type" value="Genomic_DNA"/>
</dbReference>
<comment type="function">
    <text evidence="7">May play the central regulatory role in sporulation. It may be an element of the effector pathway responsible for the activation of sporulation genes in response to nutritional stress. Spo0A may act in concert with spo0H (a sigma factor) to control the expression of some genes that are critical to the sporulation process.</text>
</comment>
<evidence type="ECO:0000313" key="12">
    <source>
        <dbReference type="EMBL" id="GCD10114.1"/>
    </source>
</evidence>
<feature type="modified residue" description="4-aspartylphosphate" evidence="8">
    <location>
        <position position="55"/>
    </location>
</feature>
<keyword evidence="3" id="KW-0902">Two-component regulatory system</keyword>
<comment type="caution">
    <text evidence="12">The sequence shown here is derived from an EMBL/GenBank/DDBJ whole genome shotgun (WGS) entry which is preliminary data.</text>
</comment>
<keyword evidence="2 8" id="KW-0597">Phosphoprotein</keyword>
<dbReference type="GO" id="GO:0000156">
    <property type="term" value="F:phosphorelay response regulator activity"/>
    <property type="evidence" value="ECO:0007669"/>
    <property type="project" value="TreeGrafter"/>
</dbReference>
<dbReference type="InterPro" id="IPR036388">
    <property type="entry name" value="WH-like_DNA-bd_sf"/>
</dbReference>
<dbReference type="SMART" id="SM00862">
    <property type="entry name" value="Trans_reg_C"/>
    <property type="match status" value="1"/>
</dbReference>
<dbReference type="Pfam" id="PF00486">
    <property type="entry name" value="Trans_reg_C"/>
    <property type="match status" value="1"/>
</dbReference>
<dbReference type="InterPro" id="IPR001867">
    <property type="entry name" value="OmpR/PhoB-type_DNA-bd"/>
</dbReference>
<dbReference type="InterPro" id="IPR001789">
    <property type="entry name" value="Sig_transdc_resp-reg_receiver"/>
</dbReference>
<sequence>MDKRAKILVVEDEKDINKLLCTILENKGYRARAAFSGTEALMCVENEWWDMILLDLMIPGISGEEVILKIREITKAPIIIVTAKTSLKIKVELLESGADDFICKPFDPDEVVARVNSNLRRYLEFSTQEKKKNRDNILHYKDISLNTESKEVKVGQNIVTLTAKEFALLELLLTNPNKVYSKSNIFESIWGEEFLGDDNTVSVHVSRLRNKLSSANNGEDYIETIWAMGYKLRK</sequence>
<evidence type="ECO:0000259" key="11">
    <source>
        <dbReference type="PROSITE" id="PS51755"/>
    </source>
</evidence>
<reference evidence="12 13" key="1">
    <citation type="submission" date="2018-11" db="EMBL/GenBank/DDBJ databases">
        <title>Genome sequencing and assembly of Clostridium tagluense strain A121.</title>
        <authorList>
            <person name="Murakami T."/>
            <person name="Segawa T."/>
            <person name="Shcherbakova V.A."/>
            <person name="Mori H."/>
            <person name="Yoshimura Y."/>
        </authorList>
    </citation>
    <scope>NUCLEOTIDE SEQUENCE [LARGE SCALE GENOMIC DNA]</scope>
    <source>
        <strain evidence="12 13">A121</strain>
    </source>
</reference>